<organism evidence="1 2">
    <name type="scientific">Avena sativa</name>
    <name type="common">Oat</name>
    <dbReference type="NCBI Taxonomy" id="4498"/>
    <lineage>
        <taxon>Eukaryota</taxon>
        <taxon>Viridiplantae</taxon>
        <taxon>Streptophyta</taxon>
        <taxon>Embryophyta</taxon>
        <taxon>Tracheophyta</taxon>
        <taxon>Spermatophyta</taxon>
        <taxon>Magnoliopsida</taxon>
        <taxon>Liliopsida</taxon>
        <taxon>Poales</taxon>
        <taxon>Poaceae</taxon>
        <taxon>BOP clade</taxon>
        <taxon>Pooideae</taxon>
        <taxon>Poodae</taxon>
        <taxon>Poeae</taxon>
        <taxon>Poeae Chloroplast Group 1 (Aveneae type)</taxon>
        <taxon>Aveninae</taxon>
        <taxon>Avena</taxon>
    </lineage>
</organism>
<evidence type="ECO:0000313" key="2">
    <source>
        <dbReference type="Proteomes" id="UP001732700"/>
    </source>
</evidence>
<accession>A0ACD5W810</accession>
<evidence type="ECO:0000313" key="1">
    <source>
        <dbReference type="EnsemblPlants" id="AVESA.00010b.r2.4AG0592530.1.CDS"/>
    </source>
</evidence>
<dbReference type="EnsemblPlants" id="AVESA.00010b.r2.4AG0592530.1">
    <property type="protein sequence ID" value="AVESA.00010b.r2.4AG0592530.1.CDS"/>
    <property type="gene ID" value="AVESA.00010b.r2.4AG0592530"/>
</dbReference>
<name>A0ACD5W810_AVESA</name>
<protein>
    <submittedName>
        <fullName evidence="1">Uncharacterized protein</fullName>
    </submittedName>
</protein>
<dbReference type="Proteomes" id="UP001732700">
    <property type="component" value="Chromosome 4A"/>
</dbReference>
<reference evidence="1" key="2">
    <citation type="submission" date="2025-09" db="UniProtKB">
        <authorList>
            <consortium name="EnsemblPlants"/>
        </authorList>
    </citation>
    <scope>IDENTIFICATION</scope>
</reference>
<proteinExistence type="predicted"/>
<sequence>MVSCPGSVGVRRLFDEMPPNKEGKEAPQVSSVDRIGALPDEILHHLLSFLPAQEAVRTSVLARRWRHLWKFTTGLRIVEFGDARSVQDVRRFVDHLLILRGHAGLSTFEIEFSEFSEDDVPYLNLWTRFAVLCKVRALTLLLYHDKFLCLDGPRLVSQDLRTLHLMGVSLQGAFLDFSSCRALEDLKMSHCQIDVDKISSLSMKSLSISYCRSNLDYRVSVFAPCLVSLTLDCFRGRTPLLESMPMLETAFLRLGYACRDFCVNYYIYQGFCGGNGARCVNCLAYKDGSSNTVLLGAIYNAKHLELISPLAMIIFARDMEWCPTFHKLKTLLLNDYWCVGPDYDALTCILKHSPALEKLTLQLAPEGQAPKLEIKGSYSSVERSTEISEHLKLICVKYYAVDDRVLQLLKFMCTYNIRFSFE</sequence>
<reference evidence="1" key="1">
    <citation type="submission" date="2021-05" db="EMBL/GenBank/DDBJ databases">
        <authorList>
            <person name="Scholz U."/>
            <person name="Mascher M."/>
            <person name="Fiebig A."/>
        </authorList>
    </citation>
    <scope>NUCLEOTIDE SEQUENCE [LARGE SCALE GENOMIC DNA]</scope>
</reference>
<keyword evidence="2" id="KW-1185">Reference proteome</keyword>